<accession>A0ACC5XK15</accession>
<evidence type="ECO:0000313" key="1">
    <source>
        <dbReference type="EMBL" id="MCI4390900.1"/>
    </source>
</evidence>
<reference evidence="1 2" key="1">
    <citation type="journal article" date="2022" name="bioRxiv">
        <title>An ancient truncated duplication of the anti-Mullerian hormone receptor type 2 gene is a potential conserved master sex determinant in the Pangasiidae catfish family.</title>
        <authorList>
            <person name="Wen M."/>
            <person name="Pan Q."/>
            <person name="Jouanno E."/>
            <person name="Montfort J."/>
            <person name="Zahm M."/>
            <person name="Cabau C."/>
            <person name="Klopp C."/>
            <person name="Iampietro C."/>
            <person name="Roques C."/>
            <person name="Bouchez O."/>
            <person name="Castinel A."/>
            <person name="Donnadieu C."/>
            <person name="Parrinello H."/>
            <person name="Poncet C."/>
            <person name="Belmonte E."/>
            <person name="Gautier V."/>
            <person name="Avarre J.-C."/>
            <person name="Dugue R."/>
            <person name="Gustiano R."/>
            <person name="Ha T.T.T."/>
            <person name="Campet M."/>
            <person name="Sriphairoj K."/>
            <person name="Ribolli J."/>
            <person name="de Almeida F.L."/>
            <person name="Desvignes T."/>
            <person name="Postlethwait J.H."/>
            <person name="Bucao C.F."/>
            <person name="Robinson-Rechavi M."/>
            <person name="Bobe J."/>
            <person name="Herpin A."/>
            <person name="Guiguen Y."/>
        </authorList>
    </citation>
    <scope>NUCLEOTIDE SEQUENCE [LARGE SCALE GENOMIC DNA]</scope>
    <source>
        <strain evidence="1">YG-Dec2019</strain>
    </source>
</reference>
<organism evidence="1 2">
    <name type="scientific">Pangasianodon gigas</name>
    <name type="common">Mekong giant catfish</name>
    <name type="synonym">Pangasius gigas</name>
    <dbReference type="NCBI Taxonomy" id="30993"/>
    <lineage>
        <taxon>Eukaryota</taxon>
        <taxon>Metazoa</taxon>
        <taxon>Chordata</taxon>
        <taxon>Craniata</taxon>
        <taxon>Vertebrata</taxon>
        <taxon>Euteleostomi</taxon>
        <taxon>Actinopterygii</taxon>
        <taxon>Neopterygii</taxon>
        <taxon>Teleostei</taxon>
        <taxon>Ostariophysi</taxon>
        <taxon>Siluriformes</taxon>
        <taxon>Pangasiidae</taxon>
        <taxon>Pangasianodon</taxon>
    </lineage>
</organism>
<protein>
    <submittedName>
        <fullName evidence="1">Uncharacterized protein</fullName>
    </submittedName>
</protein>
<proteinExistence type="predicted"/>
<name>A0ACC5XK15_PANGG</name>
<dbReference type="EMBL" id="CM040474">
    <property type="protein sequence ID" value="MCI4390900.1"/>
    <property type="molecule type" value="Genomic_DNA"/>
</dbReference>
<gene>
    <name evidence="1" type="ORF">PGIGA_G00128100</name>
</gene>
<comment type="caution">
    <text evidence="1">The sequence shown here is derived from an EMBL/GenBank/DDBJ whole genome shotgun (WGS) entry which is preliminary data.</text>
</comment>
<evidence type="ECO:0000313" key="2">
    <source>
        <dbReference type="Proteomes" id="UP000829447"/>
    </source>
</evidence>
<keyword evidence="2" id="KW-1185">Reference proteome</keyword>
<sequence length="114" mass="13018">MWFCCQVKIIHQLLDWAQHCRKESMRRKKREWEAEMKSNIATGSLPPLQVRLSIAGKGGSALRPARVRRHGLEKHPEPRSVNSTSGAQSSDRNQYRERETDAVSPNLALSLQAR</sequence>
<dbReference type="Proteomes" id="UP000829447">
    <property type="component" value="Linkage Group LG21"/>
</dbReference>